<keyword evidence="3" id="KW-1185">Reference proteome</keyword>
<sequence length="95" mass="10687">MSDWTAQSPDSMGVDPSIVGQLTSEKAPVFFYPTFLQANMKSVRKALRDGDLDKDTYDRLVCGECGKPLKTENDPDEIKTVRICPDCASEWKEIR</sequence>
<evidence type="ECO:0000313" key="4">
    <source>
        <dbReference type="Proteomes" id="UP000324021"/>
    </source>
</evidence>
<reference evidence="3 4" key="2">
    <citation type="submission" date="2016-10" db="EMBL/GenBank/DDBJ databases">
        <authorList>
            <person name="Varghese N."/>
            <person name="Submissions S."/>
        </authorList>
    </citation>
    <scope>NUCLEOTIDE SEQUENCE [LARGE SCALE GENOMIC DNA]</scope>
    <source>
        <strain evidence="1 4">CDM_1</strain>
        <strain evidence="3">CDM_6</strain>
    </source>
</reference>
<evidence type="ECO:0000313" key="1">
    <source>
        <dbReference type="EMBL" id="SDC75312.1"/>
    </source>
</evidence>
<dbReference type="STRING" id="392421.SAMN04488694_13312"/>
<organism evidence="1 4">
    <name type="scientific">Natrinema hispanicum</name>
    <dbReference type="NCBI Taxonomy" id="392421"/>
    <lineage>
        <taxon>Archaea</taxon>
        <taxon>Methanobacteriati</taxon>
        <taxon>Methanobacteriota</taxon>
        <taxon>Stenosarchaea group</taxon>
        <taxon>Halobacteria</taxon>
        <taxon>Halobacteriales</taxon>
        <taxon>Natrialbaceae</taxon>
        <taxon>Natrinema</taxon>
    </lineage>
</organism>
<gene>
    <name evidence="2" type="ORF">SAMN04488694_13312</name>
    <name evidence="1" type="ORF">SAMN05192552_100712</name>
</gene>
<reference evidence="2" key="1">
    <citation type="submission" date="2016-10" db="EMBL/GenBank/DDBJ databases">
        <authorList>
            <person name="de Groot N.N."/>
        </authorList>
    </citation>
    <scope>NUCLEOTIDE SEQUENCE [LARGE SCALE GENOMIC DNA]</scope>
    <source>
        <strain evidence="2">CDM_6</strain>
    </source>
</reference>
<dbReference type="Proteomes" id="UP000324021">
    <property type="component" value="Unassembled WGS sequence"/>
</dbReference>
<evidence type="ECO:0000313" key="2">
    <source>
        <dbReference type="EMBL" id="SEU05380.1"/>
    </source>
</evidence>
<dbReference type="NCBIfam" id="NF041912">
    <property type="entry name" value="HVO_0758"/>
    <property type="match status" value="1"/>
</dbReference>
<accession>A0A1G6P547</accession>
<dbReference type="EMBL" id="FOIC01000033">
    <property type="protein sequence ID" value="SEU05380.1"/>
    <property type="molecule type" value="Genomic_DNA"/>
</dbReference>
<dbReference type="InterPro" id="IPR049697">
    <property type="entry name" value="HVO_0758-like"/>
</dbReference>
<protein>
    <submittedName>
        <fullName evidence="1">Uncharacterized protein</fullName>
    </submittedName>
</protein>
<proteinExistence type="predicted"/>
<name>A0A1G6P547_9EURY</name>
<dbReference type="EMBL" id="FMZP01000007">
    <property type="protein sequence ID" value="SDC75312.1"/>
    <property type="molecule type" value="Genomic_DNA"/>
</dbReference>
<dbReference type="OrthoDB" id="165399at2157"/>
<dbReference type="AlphaFoldDB" id="A0A1G6P547"/>
<evidence type="ECO:0000313" key="3">
    <source>
        <dbReference type="Proteomes" id="UP000199320"/>
    </source>
</evidence>
<dbReference type="Pfam" id="PF23137">
    <property type="entry name" value="HVO_0758"/>
    <property type="match status" value="1"/>
</dbReference>
<dbReference type="Proteomes" id="UP000199320">
    <property type="component" value="Unassembled WGS sequence"/>
</dbReference>